<dbReference type="Pfam" id="PF12937">
    <property type="entry name" value="F-box-like"/>
    <property type="match status" value="1"/>
</dbReference>
<proteinExistence type="predicted"/>
<dbReference type="AlphaFoldDB" id="A0A8H7SA75"/>
<dbReference type="PROSITE" id="PS50181">
    <property type="entry name" value="FBOX"/>
    <property type="match status" value="1"/>
</dbReference>
<accession>A0A8H7SA75</accession>
<evidence type="ECO:0000259" key="1">
    <source>
        <dbReference type="PROSITE" id="PS50181"/>
    </source>
</evidence>
<comment type="caution">
    <text evidence="2">The sequence shown here is derived from an EMBL/GenBank/DDBJ whole genome shotgun (WGS) entry which is preliminary data.</text>
</comment>
<dbReference type="EMBL" id="JAEPRB010000041">
    <property type="protein sequence ID" value="KAG2224532.1"/>
    <property type="molecule type" value="Genomic_DNA"/>
</dbReference>
<dbReference type="Gene3D" id="3.80.10.10">
    <property type="entry name" value="Ribonuclease Inhibitor"/>
    <property type="match status" value="1"/>
</dbReference>
<dbReference type="InterPro" id="IPR001810">
    <property type="entry name" value="F-box_dom"/>
</dbReference>
<dbReference type="InterPro" id="IPR036047">
    <property type="entry name" value="F-box-like_dom_sf"/>
</dbReference>
<reference evidence="2 3" key="1">
    <citation type="submission" date="2020-12" db="EMBL/GenBank/DDBJ databases">
        <title>Metabolic potential, ecology and presence of endohyphal bacteria is reflected in genomic diversity of Mucoromycotina.</title>
        <authorList>
            <person name="Muszewska A."/>
            <person name="Okrasinska A."/>
            <person name="Steczkiewicz K."/>
            <person name="Drgas O."/>
            <person name="Orlowska M."/>
            <person name="Perlinska-Lenart U."/>
            <person name="Aleksandrzak-Piekarczyk T."/>
            <person name="Szatraj K."/>
            <person name="Zielenkiewicz U."/>
            <person name="Pilsyk S."/>
            <person name="Malc E."/>
            <person name="Mieczkowski P."/>
            <person name="Kruszewska J.S."/>
            <person name="Biernat P."/>
            <person name="Pawlowska J."/>
        </authorList>
    </citation>
    <scope>NUCLEOTIDE SEQUENCE [LARGE SCALE GENOMIC DNA]</scope>
    <source>
        <strain evidence="2 3">CBS 142.35</strain>
    </source>
</reference>
<dbReference type="OrthoDB" id="2248604at2759"/>
<protein>
    <recommendedName>
        <fullName evidence="1">F-box domain-containing protein</fullName>
    </recommendedName>
</protein>
<gene>
    <name evidence="2" type="ORF">INT45_004377</name>
</gene>
<dbReference type="Gene3D" id="1.20.1280.50">
    <property type="match status" value="1"/>
</dbReference>
<dbReference type="SUPFAM" id="SSF81383">
    <property type="entry name" value="F-box domain"/>
    <property type="match status" value="1"/>
</dbReference>
<dbReference type="SMART" id="SM00256">
    <property type="entry name" value="FBOX"/>
    <property type="match status" value="1"/>
</dbReference>
<keyword evidence="3" id="KW-1185">Reference proteome</keyword>
<feature type="domain" description="F-box" evidence="1">
    <location>
        <begin position="4"/>
        <end position="49"/>
    </location>
</feature>
<organism evidence="2 3">
    <name type="scientific">Circinella minor</name>
    <dbReference type="NCBI Taxonomy" id="1195481"/>
    <lineage>
        <taxon>Eukaryota</taxon>
        <taxon>Fungi</taxon>
        <taxon>Fungi incertae sedis</taxon>
        <taxon>Mucoromycota</taxon>
        <taxon>Mucoromycotina</taxon>
        <taxon>Mucoromycetes</taxon>
        <taxon>Mucorales</taxon>
        <taxon>Lichtheimiaceae</taxon>
        <taxon>Circinella</taxon>
    </lineage>
</organism>
<dbReference type="Proteomes" id="UP000646827">
    <property type="component" value="Unassembled WGS sequence"/>
</dbReference>
<evidence type="ECO:0000313" key="3">
    <source>
        <dbReference type="Proteomes" id="UP000646827"/>
    </source>
</evidence>
<dbReference type="InterPro" id="IPR032675">
    <property type="entry name" value="LRR_dom_sf"/>
</dbReference>
<name>A0A8H7SA75_9FUNG</name>
<sequence length="664" mass="76125">MTTSSFISNLPQELIDRIAQLLTQEDRHACILVCKQWHKVFLSNLYKNVKVRTRQALQNFFMALQTSLSISPEYPLGWVVRDLTLGHGTQLLPYRATDLRDKNYRIGLSRPRWNALPRLCPYLEVLDFHWTTWIEIEENSSDVLFQWQSLRQIAPFHRYDILFQFINTYGQRLTHLELTRAVVEQVMDWKSLLIRIPVLSHLTLTCAIDFGSLMVGPLTIQLDDLIPYLPKYLKSLSLTMFNINLRQGQQLHTHKELRTLDFHMVEFRSPAAIICLGQSFPQLQSLSIGRAIGTSGTLDRQDHIQALATMLQQSHHLKYLALNPIWNMKLLGSIRHASLLELRTGSLNGQIEHQPGTRIAKEAFPKLLTCLSPDATVLEIAVPPTLVNIADWIRPLSTSCPRLSTLELTGNRDASYLLTQNNNSRQHHFPLHIILDALAGSLQSLIIRNATIYVPSQQRSWQRQNTLSSSSLLSNCDDKQHATILKKFGVHHSIIRADIFDYLAIHCPLLNDLSVTDCHYYVSLPRVHLDIRFPNHDLQSVVLRSIGVVCEQPEQQKTLAMGMSLALKYKGEVYHSAYHKPSFVRNLVRLDRFPLLTPEEIKLYSGGNHGTTEVGLETLQKEWFRANREHRYAYGQNLIPDKSFGYISLKARVVRKCSFESVLL</sequence>
<evidence type="ECO:0000313" key="2">
    <source>
        <dbReference type="EMBL" id="KAG2224532.1"/>
    </source>
</evidence>